<evidence type="ECO:0000259" key="8">
    <source>
        <dbReference type="PROSITE" id="PS50011"/>
    </source>
</evidence>
<keyword evidence="4" id="KW-0067">ATP-binding</keyword>
<dbReference type="InterPro" id="IPR008271">
    <property type="entry name" value="Ser/Thr_kinase_AS"/>
</dbReference>
<dbReference type="SMART" id="SM00220">
    <property type="entry name" value="S_TKc"/>
    <property type="match status" value="1"/>
</dbReference>
<dbReference type="GO" id="GO:0005524">
    <property type="term" value="F:ATP binding"/>
    <property type="evidence" value="ECO:0007669"/>
    <property type="project" value="UniProtKB-KW"/>
</dbReference>
<keyword evidence="3 9" id="KW-0418">Kinase</keyword>
<protein>
    <submittedName>
        <fullName evidence="9">Serine/threonine-protein kinase STY13</fullName>
    </submittedName>
</protein>
<dbReference type="GO" id="GO:0004674">
    <property type="term" value="F:protein serine/threonine kinase activity"/>
    <property type="evidence" value="ECO:0007669"/>
    <property type="project" value="UniProtKB-EC"/>
</dbReference>
<evidence type="ECO:0000256" key="7">
    <source>
        <dbReference type="PROSITE-ProRule" id="PRU00708"/>
    </source>
</evidence>
<comment type="catalytic activity">
    <reaction evidence="5">
        <text>L-threonyl-[protein] + ATP = O-phospho-L-threonyl-[protein] + ADP + H(+)</text>
        <dbReference type="Rhea" id="RHEA:46608"/>
        <dbReference type="Rhea" id="RHEA-COMP:11060"/>
        <dbReference type="Rhea" id="RHEA-COMP:11605"/>
        <dbReference type="ChEBI" id="CHEBI:15378"/>
        <dbReference type="ChEBI" id="CHEBI:30013"/>
        <dbReference type="ChEBI" id="CHEBI:30616"/>
        <dbReference type="ChEBI" id="CHEBI:61977"/>
        <dbReference type="ChEBI" id="CHEBI:456216"/>
        <dbReference type="EC" id="2.7.11.1"/>
    </reaction>
</comment>
<keyword evidence="10" id="KW-1185">Reference proteome</keyword>
<keyword evidence="2" id="KW-0547">Nucleotide-binding</keyword>
<evidence type="ECO:0000313" key="9">
    <source>
        <dbReference type="EMBL" id="KAG6582317.1"/>
    </source>
</evidence>
<evidence type="ECO:0000256" key="2">
    <source>
        <dbReference type="ARBA" id="ARBA00022741"/>
    </source>
</evidence>
<dbReference type="Proteomes" id="UP000685013">
    <property type="component" value="Chromosome 14"/>
</dbReference>
<keyword evidence="1" id="KW-0808">Transferase</keyword>
<evidence type="ECO:0000256" key="6">
    <source>
        <dbReference type="ARBA" id="ARBA00048679"/>
    </source>
</evidence>
<comment type="caution">
    <text evidence="9">The sequence shown here is derived from an EMBL/GenBank/DDBJ whole genome shotgun (WGS) entry which is preliminary data.</text>
</comment>
<dbReference type="InterPro" id="IPR001245">
    <property type="entry name" value="Ser-Thr/Tyr_kinase_cat_dom"/>
</dbReference>
<dbReference type="FunFam" id="3.30.200.20:FF:000034">
    <property type="entry name" value="Kinase suppressor of Ras 1"/>
    <property type="match status" value="1"/>
</dbReference>
<dbReference type="PROSITE" id="PS00108">
    <property type="entry name" value="PROTEIN_KINASE_ST"/>
    <property type="match status" value="1"/>
</dbReference>
<dbReference type="InterPro" id="IPR002885">
    <property type="entry name" value="PPR_rpt"/>
</dbReference>
<accession>A0AAV6MKS0</accession>
<dbReference type="PANTHER" id="PTHR44329">
    <property type="entry name" value="SERINE/THREONINE-PROTEIN KINASE TNNI3K-RELATED"/>
    <property type="match status" value="1"/>
</dbReference>
<feature type="repeat" description="PPR" evidence="7">
    <location>
        <begin position="379"/>
        <end position="413"/>
    </location>
</feature>
<dbReference type="EMBL" id="JAGKQH010000014">
    <property type="protein sequence ID" value="KAG6582317.1"/>
    <property type="molecule type" value="Genomic_DNA"/>
</dbReference>
<evidence type="ECO:0000256" key="3">
    <source>
        <dbReference type="ARBA" id="ARBA00022777"/>
    </source>
</evidence>
<sequence length="497" mass="56062">MGSISSKDMVFRADMIDLKTLDMQLEKHFSRVWSMTQNQRPKEEWEIDLSKLDIQKVIAHGTYGTVYKGAYDNKKVAVKLLDWGEDGLATTAETAALRASFRQEVAVWHKLEHPNVTKFVGASMGATNLKIPSTEDQNSLPSRACCVVVEYIPCGTLKQLLIRHKKRKLPFKDVVQLALDLSRGLSYLHSKKIVHRDVKTENMLIGAHRSLKIADFGVARVEAQNPRDMTGETGTLGYMAPEVLEGKPYNRRCDVYSFGICLWEIYCCDMPYPNLSFVDVSSAVVRQNLRPSIPKCCPNSLANVMRKCWDSNPSKRPEMHEVVKMLEAIDTSKGGGMITRESSAPWSSYEDWFRERYVGTSALIHLFARKVFDGMLERSVVSWTSLICGYPWTESFWEAVALFLQMIEAGVKPESVTMVCGISACAELKDLTLAKKIHGYIDETETRLNTRMVNVIVDMYKQCGEAGAAKLYDECVDKNLVLCDTIMSNFVCHGVRN</sequence>
<organism evidence="9 10">
    <name type="scientific">Cucurbita argyrosperma subsp. sororia</name>
    <dbReference type="NCBI Taxonomy" id="37648"/>
    <lineage>
        <taxon>Eukaryota</taxon>
        <taxon>Viridiplantae</taxon>
        <taxon>Streptophyta</taxon>
        <taxon>Embryophyta</taxon>
        <taxon>Tracheophyta</taxon>
        <taxon>Spermatophyta</taxon>
        <taxon>Magnoliopsida</taxon>
        <taxon>eudicotyledons</taxon>
        <taxon>Gunneridae</taxon>
        <taxon>Pentapetalae</taxon>
        <taxon>rosids</taxon>
        <taxon>fabids</taxon>
        <taxon>Cucurbitales</taxon>
        <taxon>Cucurbitaceae</taxon>
        <taxon>Cucurbiteae</taxon>
        <taxon>Cucurbita</taxon>
    </lineage>
</organism>
<dbReference type="PANTHER" id="PTHR44329:SF228">
    <property type="entry name" value="KINASE-LIKE PROTEIN"/>
    <property type="match status" value="1"/>
</dbReference>
<dbReference type="AlphaFoldDB" id="A0AAV6MKS0"/>
<reference evidence="9 10" key="1">
    <citation type="journal article" date="2021" name="Hortic Res">
        <title>The domestication of Cucurbita argyrosperma as revealed by the genome of its wild relative.</title>
        <authorList>
            <person name="Barrera-Redondo J."/>
            <person name="Sanchez-de la Vega G."/>
            <person name="Aguirre-Liguori J.A."/>
            <person name="Castellanos-Morales G."/>
            <person name="Gutierrez-Guerrero Y.T."/>
            <person name="Aguirre-Dugua X."/>
            <person name="Aguirre-Planter E."/>
            <person name="Tenaillon M.I."/>
            <person name="Lira-Saade R."/>
            <person name="Eguiarte L.E."/>
        </authorList>
    </citation>
    <scope>NUCLEOTIDE SEQUENCE [LARGE SCALE GENOMIC DNA]</scope>
    <source>
        <strain evidence="9">JBR-2021</strain>
    </source>
</reference>
<dbReference type="PROSITE" id="PS51375">
    <property type="entry name" value="PPR"/>
    <property type="match status" value="1"/>
</dbReference>
<dbReference type="CDD" id="cd13999">
    <property type="entry name" value="STKc_MAP3K-like"/>
    <property type="match status" value="1"/>
</dbReference>
<evidence type="ECO:0000256" key="1">
    <source>
        <dbReference type="ARBA" id="ARBA00022679"/>
    </source>
</evidence>
<dbReference type="InterPro" id="IPR051681">
    <property type="entry name" value="Ser/Thr_Kinases-Pseudokinases"/>
</dbReference>
<comment type="catalytic activity">
    <reaction evidence="6">
        <text>L-seryl-[protein] + ATP = O-phospho-L-seryl-[protein] + ADP + H(+)</text>
        <dbReference type="Rhea" id="RHEA:17989"/>
        <dbReference type="Rhea" id="RHEA-COMP:9863"/>
        <dbReference type="Rhea" id="RHEA-COMP:11604"/>
        <dbReference type="ChEBI" id="CHEBI:15378"/>
        <dbReference type="ChEBI" id="CHEBI:29999"/>
        <dbReference type="ChEBI" id="CHEBI:30616"/>
        <dbReference type="ChEBI" id="CHEBI:83421"/>
        <dbReference type="ChEBI" id="CHEBI:456216"/>
        <dbReference type="EC" id="2.7.11.1"/>
    </reaction>
</comment>
<feature type="domain" description="Protein kinase" evidence="8">
    <location>
        <begin position="52"/>
        <end position="329"/>
    </location>
</feature>
<feature type="non-terminal residue" evidence="9">
    <location>
        <position position="1"/>
    </location>
</feature>
<dbReference type="Pfam" id="PF07714">
    <property type="entry name" value="PK_Tyr_Ser-Thr"/>
    <property type="match status" value="1"/>
</dbReference>
<dbReference type="PROSITE" id="PS50011">
    <property type="entry name" value="PROTEIN_KINASE_DOM"/>
    <property type="match status" value="1"/>
</dbReference>
<gene>
    <name evidence="9" type="primary">STY13</name>
    <name evidence="9" type="ORF">SDJN03_22319</name>
</gene>
<evidence type="ECO:0000313" key="10">
    <source>
        <dbReference type="Proteomes" id="UP000685013"/>
    </source>
</evidence>
<evidence type="ECO:0000256" key="5">
    <source>
        <dbReference type="ARBA" id="ARBA00047899"/>
    </source>
</evidence>
<dbReference type="InterPro" id="IPR000719">
    <property type="entry name" value="Prot_kinase_dom"/>
</dbReference>
<name>A0AAV6MKS0_9ROSI</name>
<dbReference type="GO" id="GO:0005886">
    <property type="term" value="C:plasma membrane"/>
    <property type="evidence" value="ECO:0007669"/>
    <property type="project" value="TreeGrafter"/>
</dbReference>
<proteinExistence type="predicted"/>
<evidence type="ECO:0000256" key="4">
    <source>
        <dbReference type="ARBA" id="ARBA00022840"/>
    </source>
</evidence>